<comment type="caution">
    <text evidence="1">The sequence shown here is derived from an EMBL/GenBank/DDBJ whole genome shotgun (WGS) entry which is preliminary data.</text>
</comment>
<accession>A0A081S4P7</accession>
<dbReference type="AlphaFoldDB" id="A0A081S4P7"/>
<name>A0A081S4P7_9ARCH</name>
<keyword evidence="2" id="KW-1185">Reference proteome</keyword>
<evidence type="ECO:0000313" key="2">
    <source>
        <dbReference type="Proteomes" id="UP000028027"/>
    </source>
</evidence>
<gene>
    <name evidence="1" type="ORF">AAA799E16_01400</name>
</gene>
<dbReference type="EMBL" id="JNVL01000023">
    <property type="protein sequence ID" value="KER05900.1"/>
    <property type="molecule type" value="Genomic_DNA"/>
</dbReference>
<proteinExistence type="predicted"/>
<sequence>MNKKEELHSESIEIDEEVFDNLDALIKSNWDSNYLKSQIVMLLKQKERIEDEIEKITN</sequence>
<evidence type="ECO:0000313" key="1">
    <source>
        <dbReference type="EMBL" id="KER05900.1"/>
    </source>
</evidence>
<organism evidence="1 2">
    <name type="scientific">Marine Group I thaumarchaeote SCGC AAA799-E16</name>
    <dbReference type="NCBI Taxonomy" id="1502292"/>
    <lineage>
        <taxon>Archaea</taxon>
        <taxon>Nitrososphaerota</taxon>
        <taxon>Marine Group I</taxon>
    </lineage>
</organism>
<reference evidence="1 2" key="1">
    <citation type="submission" date="2014-06" db="EMBL/GenBank/DDBJ databases">
        <authorList>
            <person name="Ngugi D.K."/>
            <person name="Blom J."/>
            <person name="Alam I."/>
            <person name="Rashid M."/>
            <person name="Ba Alawi W."/>
            <person name="Zhang G."/>
            <person name="Hikmawan T."/>
            <person name="Guan Y."/>
            <person name="Antunes A."/>
            <person name="Siam R."/>
            <person name="Eldorry H."/>
            <person name="Bajic V."/>
            <person name="Stingl U."/>
        </authorList>
    </citation>
    <scope>NUCLEOTIDE SEQUENCE [LARGE SCALE GENOMIC DNA]</scope>
    <source>
        <strain evidence="1">SCGC AAA799-E16</strain>
    </source>
</reference>
<protein>
    <submittedName>
        <fullName evidence="1">Uncharacterized protein</fullName>
    </submittedName>
</protein>
<dbReference type="Proteomes" id="UP000028027">
    <property type="component" value="Unassembled WGS sequence"/>
</dbReference>